<accession>A0AAV2FC60</accession>
<sequence>MSHHPLSSFYLNAVPGKPSLPVALPRPETRKKNNSRRSSLLQSVRTPTQIEAGRPSLLRPSTERRRETKELAFSVSFLRPPSDDWSPCSSRRAPTH</sequence>
<keyword evidence="3" id="KW-1185">Reference proteome</keyword>
<evidence type="ECO:0000313" key="2">
    <source>
        <dbReference type="EMBL" id="CAL1395823.1"/>
    </source>
</evidence>
<feature type="compositionally biased region" description="Polar residues" evidence="1">
    <location>
        <begin position="36"/>
        <end position="49"/>
    </location>
</feature>
<proteinExistence type="predicted"/>
<protein>
    <submittedName>
        <fullName evidence="2">Uncharacterized protein</fullName>
    </submittedName>
</protein>
<name>A0AAV2FC60_9ROSI</name>
<dbReference type="EMBL" id="OZ034819">
    <property type="protein sequence ID" value="CAL1395823.1"/>
    <property type="molecule type" value="Genomic_DNA"/>
</dbReference>
<dbReference type="Proteomes" id="UP001497516">
    <property type="component" value="Chromosome 6"/>
</dbReference>
<dbReference type="AlphaFoldDB" id="A0AAV2FC60"/>
<organism evidence="2 3">
    <name type="scientific">Linum trigynum</name>
    <dbReference type="NCBI Taxonomy" id="586398"/>
    <lineage>
        <taxon>Eukaryota</taxon>
        <taxon>Viridiplantae</taxon>
        <taxon>Streptophyta</taxon>
        <taxon>Embryophyta</taxon>
        <taxon>Tracheophyta</taxon>
        <taxon>Spermatophyta</taxon>
        <taxon>Magnoliopsida</taxon>
        <taxon>eudicotyledons</taxon>
        <taxon>Gunneridae</taxon>
        <taxon>Pentapetalae</taxon>
        <taxon>rosids</taxon>
        <taxon>fabids</taxon>
        <taxon>Malpighiales</taxon>
        <taxon>Linaceae</taxon>
        <taxon>Linum</taxon>
    </lineage>
</organism>
<evidence type="ECO:0000313" key="3">
    <source>
        <dbReference type="Proteomes" id="UP001497516"/>
    </source>
</evidence>
<feature type="region of interest" description="Disordered" evidence="1">
    <location>
        <begin position="1"/>
        <end position="66"/>
    </location>
</feature>
<reference evidence="2 3" key="1">
    <citation type="submission" date="2024-04" db="EMBL/GenBank/DDBJ databases">
        <authorList>
            <person name="Fracassetti M."/>
        </authorList>
    </citation>
    <scope>NUCLEOTIDE SEQUENCE [LARGE SCALE GENOMIC DNA]</scope>
</reference>
<evidence type="ECO:0000256" key="1">
    <source>
        <dbReference type="SAM" id="MobiDB-lite"/>
    </source>
</evidence>
<gene>
    <name evidence="2" type="ORF">LTRI10_LOCUS36227</name>
</gene>